<organism evidence="4 5">
    <name type="scientific">Campylobacter peloridis</name>
    <dbReference type="NCBI Taxonomy" id="488546"/>
    <lineage>
        <taxon>Bacteria</taxon>
        <taxon>Pseudomonadati</taxon>
        <taxon>Campylobacterota</taxon>
        <taxon>Epsilonproteobacteria</taxon>
        <taxon>Campylobacterales</taxon>
        <taxon>Campylobacteraceae</taxon>
        <taxon>Campylobacter</taxon>
    </lineage>
</organism>
<dbReference type="InterPro" id="IPR029001">
    <property type="entry name" value="ITPase-like_fam"/>
</dbReference>
<name>A0A5C7E1G8_9BACT</name>
<keyword evidence="2" id="KW-0378">Hydrolase</keyword>
<keyword evidence="3" id="KW-0546">Nucleotide metabolism</keyword>
<comment type="caution">
    <text evidence="4">The sequence shown here is derived from an EMBL/GenBank/DDBJ whole genome shotgun (WGS) entry which is preliminary data.</text>
</comment>
<evidence type="ECO:0000256" key="2">
    <source>
        <dbReference type="ARBA" id="ARBA00022801"/>
    </source>
</evidence>
<protein>
    <submittedName>
        <fullName evidence="4">Septum formation inhibitor Maf</fullName>
    </submittedName>
</protein>
<dbReference type="Proteomes" id="UP000321310">
    <property type="component" value="Unassembled WGS sequence"/>
</dbReference>
<dbReference type="GO" id="GO:0009117">
    <property type="term" value="P:nucleotide metabolic process"/>
    <property type="evidence" value="ECO:0007669"/>
    <property type="project" value="UniProtKB-KW"/>
</dbReference>
<evidence type="ECO:0000313" key="5">
    <source>
        <dbReference type="Proteomes" id="UP000321310"/>
    </source>
</evidence>
<sequence length="180" mass="20587">MLYLASSSPSRVALLKKANIAFEQIILDYDESLVKKENPSSYVQKIVLEKQRQFFTKYPDFKNVLFADSIVCIENAIFTKAKNDSQAFEMLNLQSGKNVSILSAMILNLEHKQLFSLSKCDLILDHFDHKHMQEYIDSKLYQGKAGAIMCEGFHKKYIKKMIGHESTALGLNIELLKAFL</sequence>
<dbReference type="AlphaFoldDB" id="A0A5C7E1G8"/>
<dbReference type="GO" id="GO:0047429">
    <property type="term" value="F:nucleoside triphosphate diphosphatase activity"/>
    <property type="evidence" value="ECO:0007669"/>
    <property type="project" value="InterPro"/>
</dbReference>
<gene>
    <name evidence="4" type="ORF">FPD46_02750</name>
</gene>
<dbReference type="NCBIfam" id="NF003141">
    <property type="entry name" value="PRK04056.1"/>
    <property type="match status" value="1"/>
</dbReference>
<dbReference type="NCBIfam" id="TIGR00172">
    <property type="entry name" value="maf"/>
    <property type="match status" value="1"/>
</dbReference>
<dbReference type="PANTHER" id="PTHR43213:SF5">
    <property type="entry name" value="BIFUNCTIONAL DTTP_UTP PYROPHOSPHATASE_METHYLTRANSFERASE PROTEIN-RELATED"/>
    <property type="match status" value="1"/>
</dbReference>
<comment type="cofactor">
    <cofactor evidence="1">
        <name>a divalent metal cation</name>
        <dbReference type="ChEBI" id="CHEBI:60240"/>
    </cofactor>
</comment>
<dbReference type="PIRSF" id="PIRSF006305">
    <property type="entry name" value="Maf"/>
    <property type="match status" value="1"/>
</dbReference>
<dbReference type="EMBL" id="VOWB01000027">
    <property type="protein sequence ID" value="TXE83579.1"/>
    <property type="molecule type" value="Genomic_DNA"/>
</dbReference>
<dbReference type="InterPro" id="IPR003697">
    <property type="entry name" value="Maf-like"/>
</dbReference>
<dbReference type="Gene3D" id="3.90.950.10">
    <property type="match status" value="1"/>
</dbReference>
<accession>A0A5C7E1G8</accession>
<dbReference type="Pfam" id="PF02545">
    <property type="entry name" value="Maf"/>
    <property type="match status" value="1"/>
</dbReference>
<evidence type="ECO:0000313" key="4">
    <source>
        <dbReference type="EMBL" id="TXE83579.1"/>
    </source>
</evidence>
<reference evidence="4 5" key="1">
    <citation type="submission" date="2019-07" db="EMBL/GenBank/DDBJ databases">
        <title>Rapid identification of Enteric Bacteria from Whole Genome Sequences (WGS) using Average Nucleotide Identity (ANI).</title>
        <authorList>
            <person name="Lane C."/>
        </authorList>
    </citation>
    <scope>NUCLEOTIDE SEQUENCE [LARGE SCALE GENOMIC DNA]</scope>
    <source>
        <strain evidence="4 5">2016D-0250</strain>
    </source>
</reference>
<proteinExistence type="predicted"/>
<dbReference type="SUPFAM" id="SSF52972">
    <property type="entry name" value="ITPase-like"/>
    <property type="match status" value="1"/>
</dbReference>
<evidence type="ECO:0000256" key="3">
    <source>
        <dbReference type="ARBA" id="ARBA00023080"/>
    </source>
</evidence>
<evidence type="ECO:0000256" key="1">
    <source>
        <dbReference type="ARBA" id="ARBA00001968"/>
    </source>
</evidence>
<dbReference type="RefSeq" id="WP_147575231.1">
    <property type="nucleotide sequence ID" value="NZ_VOWB01000027.1"/>
</dbReference>
<dbReference type="PANTHER" id="PTHR43213">
    <property type="entry name" value="BIFUNCTIONAL DTTP/UTP PYROPHOSPHATASE/METHYLTRANSFERASE PROTEIN-RELATED"/>
    <property type="match status" value="1"/>
</dbReference>